<feature type="domain" description="AMP-dependent synthetase/ligase" evidence="5">
    <location>
        <begin position="96"/>
        <end position="480"/>
    </location>
</feature>
<dbReference type="Gene3D" id="3.30.300.30">
    <property type="match status" value="1"/>
</dbReference>
<dbReference type="PROSITE" id="PS00455">
    <property type="entry name" value="AMP_BINDING"/>
    <property type="match status" value="1"/>
</dbReference>
<protein>
    <recommendedName>
        <fullName evidence="9">Acetoacetate-CoA ligase</fullName>
    </recommendedName>
</protein>
<sequence length="669" mass="73995">MKTWSHPSPHLTRLDAFRRHVNLKHHLALVDYEQLHEWSVHETESFYRDIWDFCGVVYSEPPTQVISNASTMWPRPEWFAGARLNWTENTLAVGLAAHPDRIAVSACREGGTQWSHLTWKQLEREVARYASALRHANVQAGDRLAAVMTNSLEALLVLLACGSIGAIFSSASPEMGANGIIERYMQSQPRILFLESHVLYGGKSRDMRKKPATVVKELRARVSGLEKVVISGPTWEDSALVPLNEFLSVPVEPLQFAQVPFDHPVYILYSSGTTGKPKYVVAVADYGLGICHSGGGALLKQKIDMGLGMDLGLDSTYYQYTTTGWMMWNVIVGALSVGSKIILYDGSPLHPNPSFQLRFLEEQGVTHWGTGPKFLGTLMRDLNGPLPRLAALQNVLVAGSALSTEISDWFFTVFPSKVGLNNGSGGTDILGAIIAGNNLVKIHGNEIATASLGMKVEIWDENGRNVENSGEKGELVITKPFPSMPVTFWGDGGVEKYRKAYFDTFPGVWCHGDFVSKNNETGGYLVHGRSDGVLNPGGVRFGTAELYEVVSRFTEVDDCIAVGQRRPQDRDEQVLLFIKMRDGAPFSESLQSKIRDSIKTMLSPRHVPTYIHQVKDIPYTMSGKKIENAVRSVVSEERLKNSSAIVNPECLQEYEKYTSLPGVKLAPKL</sequence>
<evidence type="ECO:0000313" key="8">
    <source>
        <dbReference type="Proteomes" id="UP000593570"/>
    </source>
</evidence>
<dbReference type="NCBIfam" id="NF002937">
    <property type="entry name" value="PRK03584.1"/>
    <property type="match status" value="1"/>
</dbReference>
<dbReference type="InterPro" id="IPR045851">
    <property type="entry name" value="AMP-bd_C_sf"/>
</dbReference>
<keyword evidence="4" id="KW-0067">ATP-binding</keyword>
<dbReference type="PANTHER" id="PTHR42921">
    <property type="entry name" value="ACETOACETYL-COA SYNTHETASE"/>
    <property type="match status" value="1"/>
</dbReference>
<dbReference type="InterPro" id="IPR000873">
    <property type="entry name" value="AMP-dep_synth/lig_dom"/>
</dbReference>
<dbReference type="GO" id="GO:0006629">
    <property type="term" value="P:lipid metabolic process"/>
    <property type="evidence" value="ECO:0007669"/>
    <property type="project" value="InterPro"/>
</dbReference>
<gene>
    <name evidence="7" type="ORF">HZS61_004920</name>
</gene>
<evidence type="ECO:0000259" key="6">
    <source>
        <dbReference type="Pfam" id="PF16177"/>
    </source>
</evidence>
<dbReference type="InterPro" id="IPR042099">
    <property type="entry name" value="ANL_N_sf"/>
</dbReference>
<proteinExistence type="inferred from homology"/>
<dbReference type="AlphaFoldDB" id="A0A8H6GDA7"/>
<comment type="similarity">
    <text evidence="1">Belongs to the ATP-dependent AMP-binding enzyme family.</text>
</comment>
<evidence type="ECO:0000256" key="1">
    <source>
        <dbReference type="ARBA" id="ARBA00006432"/>
    </source>
</evidence>
<keyword evidence="3" id="KW-0547">Nucleotide-binding</keyword>
<evidence type="ECO:0000259" key="5">
    <source>
        <dbReference type="Pfam" id="PF00501"/>
    </source>
</evidence>
<dbReference type="NCBIfam" id="TIGR01217">
    <property type="entry name" value="ac_ac_CoA_syn"/>
    <property type="match status" value="1"/>
</dbReference>
<feature type="domain" description="Acetyl-coenzyme A synthetase N-terminal" evidence="6">
    <location>
        <begin position="32"/>
        <end position="89"/>
    </location>
</feature>
<dbReference type="PANTHER" id="PTHR42921:SF1">
    <property type="entry name" value="ACETOACETYL-COA SYNTHETASE"/>
    <property type="match status" value="1"/>
</dbReference>
<dbReference type="InterPro" id="IPR032387">
    <property type="entry name" value="ACAS_N"/>
</dbReference>
<dbReference type="GO" id="GO:0030729">
    <property type="term" value="F:acetoacetate-CoA ligase activity"/>
    <property type="evidence" value="ECO:0007669"/>
    <property type="project" value="InterPro"/>
</dbReference>
<evidence type="ECO:0000256" key="3">
    <source>
        <dbReference type="ARBA" id="ARBA00022741"/>
    </source>
</evidence>
<accession>A0A8H6GDA7</accession>
<dbReference type="GO" id="GO:0005524">
    <property type="term" value="F:ATP binding"/>
    <property type="evidence" value="ECO:0007669"/>
    <property type="project" value="UniProtKB-KW"/>
</dbReference>
<dbReference type="EMBL" id="JACDXP010000013">
    <property type="protein sequence ID" value="KAF6516179.1"/>
    <property type="molecule type" value="Genomic_DNA"/>
</dbReference>
<dbReference type="SUPFAM" id="SSF56801">
    <property type="entry name" value="Acetyl-CoA synthetase-like"/>
    <property type="match status" value="1"/>
</dbReference>
<evidence type="ECO:0000256" key="4">
    <source>
        <dbReference type="ARBA" id="ARBA00022840"/>
    </source>
</evidence>
<evidence type="ECO:0000313" key="7">
    <source>
        <dbReference type="EMBL" id="KAF6516179.1"/>
    </source>
</evidence>
<evidence type="ECO:0008006" key="9">
    <source>
        <dbReference type="Google" id="ProtNLM"/>
    </source>
</evidence>
<reference evidence="7 8" key="1">
    <citation type="journal article" date="2020" name="bioRxiv">
        <title>A chromosome-scale genome assembly for the Fusarium oxysporum strain Fo5176 to establish a model Arabidopsis-fungal pathosystem.</title>
        <authorList>
            <person name="Fokkens L."/>
            <person name="Guo L."/>
            <person name="Dora S."/>
            <person name="Wang B."/>
            <person name="Ye K."/>
            <person name="Sanchez-Rodriguez C."/>
            <person name="Croll D."/>
        </authorList>
    </citation>
    <scope>NUCLEOTIDE SEQUENCE [LARGE SCALE GENOMIC DNA]</scope>
    <source>
        <strain evidence="7 8">Fo5176</strain>
    </source>
</reference>
<organism evidence="7 8">
    <name type="scientific">Fusarium oxysporum f. sp. conglutinans</name>
    <dbReference type="NCBI Taxonomy" id="100902"/>
    <lineage>
        <taxon>Eukaryota</taxon>
        <taxon>Fungi</taxon>
        <taxon>Dikarya</taxon>
        <taxon>Ascomycota</taxon>
        <taxon>Pezizomycotina</taxon>
        <taxon>Sordariomycetes</taxon>
        <taxon>Hypocreomycetidae</taxon>
        <taxon>Hypocreales</taxon>
        <taxon>Nectriaceae</taxon>
        <taxon>Fusarium</taxon>
        <taxon>Fusarium oxysporum species complex</taxon>
    </lineage>
</organism>
<dbReference type="Gene3D" id="3.40.50.12780">
    <property type="entry name" value="N-terminal domain of ligase-like"/>
    <property type="match status" value="1"/>
</dbReference>
<dbReference type="InterPro" id="IPR005914">
    <property type="entry name" value="Acac_CoA_synth"/>
</dbReference>
<dbReference type="InterPro" id="IPR020845">
    <property type="entry name" value="AMP-binding_CS"/>
</dbReference>
<name>A0A8H6GDA7_FUSOX</name>
<dbReference type="Pfam" id="PF00501">
    <property type="entry name" value="AMP-binding"/>
    <property type="match status" value="1"/>
</dbReference>
<dbReference type="Pfam" id="PF16177">
    <property type="entry name" value="ACAS_N"/>
    <property type="match status" value="1"/>
</dbReference>
<dbReference type="Proteomes" id="UP000593570">
    <property type="component" value="Unassembled WGS sequence"/>
</dbReference>
<keyword evidence="2" id="KW-0436">Ligase</keyword>
<evidence type="ECO:0000256" key="2">
    <source>
        <dbReference type="ARBA" id="ARBA00022598"/>
    </source>
</evidence>
<comment type="caution">
    <text evidence="7">The sequence shown here is derived from an EMBL/GenBank/DDBJ whole genome shotgun (WGS) entry which is preliminary data.</text>
</comment>